<dbReference type="Pfam" id="PF10417">
    <property type="entry name" value="1-cysPrx_C"/>
    <property type="match status" value="1"/>
</dbReference>
<dbReference type="FunFam" id="3.30.1020.10:FF:000001">
    <property type="entry name" value="1-Cys peroxiredoxin"/>
    <property type="match status" value="1"/>
</dbReference>
<comment type="caution">
    <text evidence="14">The sequence shown here is derived from an EMBL/GenBank/DDBJ whole genome shotgun (WGS) entry which is preliminary data.</text>
</comment>
<evidence type="ECO:0000256" key="11">
    <source>
        <dbReference type="ARBA" id="ARBA00045282"/>
    </source>
</evidence>
<dbReference type="OrthoDB" id="2996783at2759"/>
<dbReference type="GO" id="GO:0140824">
    <property type="term" value="F:thioredoxin-dependent peroxiredoxin activity"/>
    <property type="evidence" value="ECO:0007669"/>
    <property type="project" value="UniProtKB-EC"/>
</dbReference>
<evidence type="ECO:0000256" key="9">
    <source>
        <dbReference type="ARBA" id="ARBA00023284"/>
    </source>
</evidence>
<name>A0A8J5TJC1_ZIZPA</name>
<dbReference type="Pfam" id="PF00578">
    <property type="entry name" value="AhpC-TSA"/>
    <property type="match status" value="2"/>
</dbReference>
<comment type="subcellular location">
    <subcellularLocation>
        <location evidence="2">Cytoplasm</location>
    </subcellularLocation>
    <subcellularLocation>
        <location evidence="1">Nucleus</location>
    </subcellularLocation>
</comment>
<dbReference type="InterPro" id="IPR013766">
    <property type="entry name" value="Thioredoxin_domain"/>
</dbReference>
<accession>A0A8J5TJC1</accession>
<dbReference type="EMBL" id="JAAALK010000282">
    <property type="protein sequence ID" value="KAG8079581.1"/>
    <property type="molecule type" value="Genomic_DNA"/>
</dbReference>
<evidence type="ECO:0000256" key="8">
    <source>
        <dbReference type="ARBA" id="ARBA00023242"/>
    </source>
</evidence>
<comment type="function">
    <text evidence="11">Thiol-specific peroxidase that catalyzes the reduction of hydrogen peroxide and organic hydroperoxides to water and alcohols, respectively. Seems to contribute to the inhibition of germination during stress.</text>
</comment>
<keyword evidence="15" id="KW-1185">Reference proteome</keyword>
<keyword evidence="5" id="KW-0575">Peroxidase</keyword>
<evidence type="ECO:0000313" key="15">
    <source>
        <dbReference type="Proteomes" id="UP000729402"/>
    </source>
</evidence>
<keyword evidence="6" id="KW-0049">Antioxidant</keyword>
<dbReference type="AlphaFoldDB" id="A0A8J5TJC1"/>
<evidence type="ECO:0000256" key="1">
    <source>
        <dbReference type="ARBA" id="ARBA00004123"/>
    </source>
</evidence>
<evidence type="ECO:0000259" key="13">
    <source>
        <dbReference type="PROSITE" id="PS51352"/>
    </source>
</evidence>
<evidence type="ECO:0000256" key="5">
    <source>
        <dbReference type="ARBA" id="ARBA00022559"/>
    </source>
</evidence>
<comment type="similarity">
    <text evidence="10">Belongs to the peroxiredoxin family. Prx6 subfamily.</text>
</comment>
<reference evidence="14" key="1">
    <citation type="journal article" date="2021" name="bioRxiv">
        <title>Whole Genome Assembly and Annotation of Northern Wild Rice, Zizania palustris L., Supports a Whole Genome Duplication in the Zizania Genus.</title>
        <authorList>
            <person name="Haas M."/>
            <person name="Kono T."/>
            <person name="Macchietto M."/>
            <person name="Millas R."/>
            <person name="McGilp L."/>
            <person name="Shao M."/>
            <person name="Duquette J."/>
            <person name="Hirsch C.N."/>
            <person name="Kimball J."/>
        </authorList>
    </citation>
    <scope>NUCLEOTIDE SEQUENCE</scope>
    <source>
        <tissue evidence="14">Fresh leaf tissue</tissue>
    </source>
</reference>
<reference evidence="14" key="2">
    <citation type="submission" date="2021-02" db="EMBL/GenBank/DDBJ databases">
        <authorList>
            <person name="Kimball J.A."/>
            <person name="Haas M.W."/>
            <person name="Macchietto M."/>
            <person name="Kono T."/>
            <person name="Duquette J."/>
            <person name="Shao M."/>
        </authorList>
    </citation>
    <scope>NUCLEOTIDE SEQUENCE</scope>
    <source>
        <tissue evidence="14">Fresh leaf tissue</tissue>
    </source>
</reference>
<proteinExistence type="inferred from homology"/>
<organism evidence="14 15">
    <name type="scientific">Zizania palustris</name>
    <name type="common">Northern wild rice</name>
    <dbReference type="NCBI Taxonomy" id="103762"/>
    <lineage>
        <taxon>Eukaryota</taxon>
        <taxon>Viridiplantae</taxon>
        <taxon>Streptophyta</taxon>
        <taxon>Embryophyta</taxon>
        <taxon>Tracheophyta</taxon>
        <taxon>Spermatophyta</taxon>
        <taxon>Magnoliopsida</taxon>
        <taxon>Liliopsida</taxon>
        <taxon>Poales</taxon>
        <taxon>Poaceae</taxon>
        <taxon>BOP clade</taxon>
        <taxon>Oryzoideae</taxon>
        <taxon>Oryzeae</taxon>
        <taxon>Zizaniinae</taxon>
        <taxon>Zizania</taxon>
    </lineage>
</organism>
<gene>
    <name evidence="14" type="ORF">GUJ93_ZPchr0007g5543</name>
</gene>
<dbReference type="GO" id="GO:0005739">
    <property type="term" value="C:mitochondrion"/>
    <property type="evidence" value="ECO:0007669"/>
    <property type="project" value="TreeGrafter"/>
</dbReference>
<protein>
    <recommendedName>
        <fullName evidence="3">thioredoxin-dependent peroxiredoxin</fullName>
        <ecNumber evidence="3">1.11.1.24</ecNumber>
    </recommendedName>
</protein>
<evidence type="ECO:0000256" key="12">
    <source>
        <dbReference type="ARBA" id="ARBA00049091"/>
    </source>
</evidence>
<dbReference type="InterPro" id="IPR019479">
    <property type="entry name" value="Peroxiredoxin_C"/>
</dbReference>
<sequence>MRGSNVPCRWMEEAITKVRARWQQEAAACHATSYVSPMHYARLTTSSPFVVTMPGLTIGDTVPNLELDSTHGKIRIHDFVGHGYAIIFSHPGDFTPVCTTELSAMAGYAKEFEKRGVKLLGISCDDVKSHKEWIKDIEAYKPGNRVTYPIMADPDREAIKQLNMVDPDEKDSNGGELPSRALHIVGPDKKVKLSFLYPACAGRNIDEVVRAVDALQMAANHAVATPANWKPGERVVIPPGVSDEEARRKFPKGFDTADLPSRKGYLRFTEYSTHGKIRIHDFVGDDYAVIFSHPADFTPVCTTELSAMAGYAGEFAKRGVKLLGFSCDDVESHKEWIKDIEAYKPGNRVGFPIVADPDREAIRQLNMVDPVAKDSDGAELPSRALHIVGRTRR</sequence>
<dbReference type="GO" id="GO:0045454">
    <property type="term" value="P:cell redox homeostasis"/>
    <property type="evidence" value="ECO:0007669"/>
    <property type="project" value="TreeGrafter"/>
</dbReference>
<evidence type="ECO:0000256" key="6">
    <source>
        <dbReference type="ARBA" id="ARBA00022862"/>
    </source>
</evidence>
<evidence type="ECO:0000256" key="2">
    <source>
        <dbReference type="ARBA" id="ARBA00004496"/>
    </source>
</evidence>
<dbReference type="GO" id="GO:0005634">
    <property type="term" value="C:nucleus"/>
    <property type="evidence" value="ECO:0007669"/>
    <property type="project" value="UniProtKB-SubCell"/>
</dbReference>
<feature type="domain" description="Thioredoxin" evidence="13">
    <location>
        <begin position="56"/>
        <end position="217"/>
    </location>
</feature>
<keyword evidence="4" id="KW-0963">Cytoplasm</keyword>
<evidence type="ECO:0000313" key="14">
    <source>
        <dbReference type="EMBL" id="KAG8079581.1"/>
    </source>
</evidence>
<dbReference type="PROSITE" id="PS51352">
    <property type="entry name" value="THIOREDOXIN_2"/>
    <property type="match status" value="2"/>
</dbReference>
<dbReference type="PANTHER" id="PTHR43503">
    <property type="entry name" value="MCG48959-RELATED"/>
    <property type="match status" value="1"/>
</dbReference>
<keyword evidence="9" id="KW-0676">Redox-active center</keyword>
<evidence type="ECO:0000256" key="10">
    <source>
        <dbReference type="ARBA" id="ARBA00025719"/>
    </source>
</evidence>
<evidence type="ECO:0000256" key="7">
    <source>
        <dbReference type="ARBA" id="ARBA00023002"/>
    </source>
</evidence>
<dbReference type="CDD" id="cd03016">
    <property type="entry name" value="PRX_1cys"/>
    <property type="match status" value="1"/>
</dbReference>
<dbReference type="GO" id="GO:0005829">
    <property type="term" value="C:cytosol"/>
    <property type="evidence" value="ECO:0007669"/>
    <property type="project" value="TreeGrafter"/>
</dbReference>
<keyword evidence="8" id="KW-0539">Nucleus</keyword>
<keyword evidence="7" id="KW-0560">Oxidoreductase</keyword>
<dbReference type="InterPro" id="IPR000866">
    <property type="entry name" value="AhpC/TSA"/>
</dbReference>
<evidence type="ECO:0000256" key="3">
    <source>
        <dbReference type="ARBA" id="ARBA00013017"/>
    </source>
</evidence>
<dbReference type="EC" id="1.11.1.24" evidence="3"/>
<dbReference type="FunFam" id="3.40.30.10:FF:000011">
    <property type="entry name" value="Peroxiredoxin PRX1"/>
    <property type="match status" value="1"/>
</dbReference>
<dbReference type="InterPro" id="IPR045020">
    <property type="entry name" value="PRX_1cys"/>
</dbReference>
<comment type="catalytic activity">
    <reaction evidence="12">
        <text>a hydroperoxide + [thioredoxin]-dithiol = an alcohol + [thioredoxin]-disulfide + H2O</text>
        <dbReference type="Rhea" id="RHEA:62620"/>
        <dbReference type="Rhea" id="RHEA-COMP:10698"/>
        <dbReference type="Rhea" id="RHEA-COMP:10700"/>
        <dbReference type="ChEBI" id="CHEBI:15377"/>
        <dbReference type="ChEBI" id="CHEBI:29950"/>
        <dbReference type="ChEBI" id="CHEBI:30879"/>
        <dbReference type="ChEBI" id="CHEBI:35924"/>
        <dbReference type="ChEBI" id="CHEBI:50058"/>
        <dbReference type="EC" id="1.11.1.24"/>
    </reaction>
</comment>
<dbReference type="Proteomes" id="UP000729402">
    <property type="component" value="Unassembled WGS sequence"/>
</dbReference>
<evidence type="ECO:0000256" key="4">
    <source>
        <dbReference type="ARBA" id="ARBA00022490"/>
    </source>
</evidence>
<dbReference type="PANTHER" id="PTHR43503:SF4">
    <property type="entry name" value="PEROXIREDOXIN-6"/>
    <property type="match status" value="1"/>
</dbReference>
<feature type="domain" description="Thioredoxin" evidence="13">
    <location>
        <begin position="259"/>
        <end position="390"/>
    </location>
</feature>